<comment type="caution">
    <text evidence="1">The sequence shown here is derived from an EMBL/GenBank/DDBJ whole genome shotgun (WGS) entry which is preliminary data.</text>
</comment>
<dbReference type="OrthoDB" id="5297623at2"/>
<dbReference type="InterPro" id="IPR015946">
    <property type="entry name" value="KH_dom-like_a/b"/>
</dbReference>
<accession>A0A437JY83</accession>
<dbReference type="InterPro" id="IPR003718">
    <property type="entry name" value="OsmC/Ohr_fam"/>
</dbReference>
<name>A0A437JY83_9BURK</name>
<dbReference type="RefSeq" id="WP_128198007.1">
    <property type="nucleotide sequence ID" value="NZ_SACT01000002.1"/>
</dbReference>
<dbReference type="SUPFAM" id="SSF82784">
    <property type="entry name" value="OsmC-like"/>
    <property type="match status" value="1"/>
</dbReference>
<dbReference type="EMBL" id="SACT01000002">
    <property type="protein sequence ID" value="RVT52634.1"/>
    <property type="molecule type" value="Genomic_DNA"/>
</dbReference>
<protein>
    <submittedName>
        <fullName evidence="1">OsmC family peroxiredoxin</fullName>
    </submittedName>
</protein>
<dbReference type="Proteomes" id="UP000288178">
    <property type="component" value="Unassembled WGS sequence"/>
</dbReference>
<evidence type="ECO:0000313" key="2">
    <source>
        <dbReference type="Proteomes" id="UP000288178"/>
    </source>
</evidence>
<organism evidence="1 2">
    <name type="scientific">Rubrivivax albus</name>
    <dbReference type="NCBI Taxonomy" id="2499835"/>
    <lineage>
        <taxon>Bacteria</taxon>
        <taxon>Pseudomonadati</taxon>
        <taxon>Pseudomonadota</taxon>
        <taxon>Betaproteobacteria</taxon>
        <taxon>Burkholderiales</taxon>
        <taxon>Sphaerotilaceae</taxon>
        <taxon>Rubrivivax</taxon>
    </lineage>
</organism>
<proteinExistence type="predicted"/>
<dbReference type="AlphaFoldDB" id="A0A437JY83"/>
<reference evidence="1 2" key="1">
    <citation type="submission" date="2019-01" db="EMBL/GenBank/DDBJ databases">
        <authorList>
            <person name="Chen W.-M."/>
        </authorList>
    </citation>
    <scope>NUCLEOTIDE SEQUENCE [LARGE SCALE GENOMIC DNA]</scope>
    <source>
        <strain evidence="1 2">ICH-3</strain>
    </source>
</reference>
<keyword evidence="2" id="KW-1185">Reference proteome</keyword>
<sequence>MSDGHISLRLVQAEDYAFDVDFGDGVAALRVDEPPPLGQGAGPSPVQLLAAAVGNCLSASLLFALRKFKQQPEPIRTEVTAEVGRNADGRLRVLGMQVTLTLGVPAAQLQHLDRVLGGFEAYCTVTQSVAGAIPVTVSVRDADGEVLK</sequence>
<evidence type="ECO:0000313" key="1">
    <source>
        <dbReference type="EMBL" id="RVT52634.1"/>
    </source>
</evidence>
<gene>
    <name evidence="1" type="ORF">ENE75_09420</name>
</gene>
<dbReference type="InterPro" id="IPR036102">
    <property type="entry name" value="OsmC/Ohrsf"/>
</dbReference>
<dbReference type="Pfam" id="PF02566">
    <property type="entry name" value="OsmC"/>
    <property type="match status" value="1"/>
</dbReference>
<dbReference type="Gene3D" id="3.30.300.20">
    <property type="match status" value="1"/>
</dbReference>